<feature type="chain" id="PRO_5035784891" evidence="1">
    <location>
        <begin position="20"/>
        <end position="200"/>
    </location>
</feature>
<keyword evidence="3" id="KW-1185">Reference proteome</keyword>
<dbReference type="AlphaFoldDB" id="A0A8R1Y4E5"/>
<dbReference type="OMA" id="LTHDCRC"/>
<reference evidence="2" key="2">
    <citation type="submission" date="2022-06" db="UniProtKB">
        <authorList>
            <consortium name="EnsemblMetazoa"/>
        </authorList>
    </citation>
    <scope>IDENTIFICATION</scope>
</reference>
<protein>
    <submittedName>
        <fullName evidence="2">Uncharacterized protein</fullName>
    </submittedName>
</protein>
<feature type="signal peptide" evidence="1">
    <location>
        <begin position="1"/>
        <end position="19"/>
    </location>
</feature>
<reference evidence="3" key="1">
    <citation type="submission" date="2013-10" db="EMBL/GenBank/DDBJ databases">
        <title>Genome sequencing of Onchocerca volvulus.</title>
        <authorList>
            <person name="Cotton J."/>
            <person name="Tsai J."/>
            <person name="Stanley E."/>
            <person name="Tracey A."/>
            <person name="Holroyd N."/>
            <person name="Lustigman S."/>
            <person name="Berriman M."/>
        </authorList>
    </citation>
    <scope>NUCLEOTIDE SEQUENCE</scope>
</reference>
<organism evidence="2 3">
    <name type="scientific">Onchocerca volvulus</name>
    <dbReference type="NCBI Taxonomy" id="6282"/>
    <lineage>
        <taxon>Eukaryota</taxon>
        <taxon>Metazoa</taxon>
        <taxon>Ecdysozoa</taxon>
        <taxon>Nematoda</taxon>
        <taxon>Chromadorea</taxon>
        <taxon>Rhabditida</taxon>
        <taxon>Spirurina</taxon>
        <taxon>Spiruromorpha</taxon>
        <taxon>Filarioidea</taxon>
        <taxon>Onchocercidae</taxon>
        <taxon>Onchocerca</taxon>
    </lineage>
</organism>
<accession>A0A8R1Y4E5</accession>
<dbReference type="Proteomes" id="UP000024404">
    <property type="component" value="Unassembled WGS sequence"/>
</dbReference>
<evidence type="ECO:0000256" key="1">
    <source>
        <dbReference type="SAM" id="SignalP"/>
    </source>
</evidence>
<evidence type="ECO:0000313" key="2">
    <source>
        <dbReference type="EnsemblMetazoa" id="OVOC6407.1"/>
    </source>
</evidence>
<sequence length="200" mass="22785">MYVRKLLIIFISLATIIVGQVWHPYEAYNPFYNSYSHQGLGYGGGCGNIIISSVPCQQFARQWNPYPDYPDYQSQNYNMRPYIIGILPNMYMPYGSNDVMSQTPRIPTDFLNRGILLDNTEMTTLHSNTLAPKFIGANILNDKDRFTTGGCSYDTNRNRCVDSLNFCQGKCKNFGDNLTHDCRCIPEDLLSILGLTSFRK</sequence>
<dbReference type="EnsemblMetazoa" id="OVOC6407.1">
    <property type="protein sequence ID" value="OVOC6407.1"/>
    <property type="gene ID" value="WBGene00243216"/>
</dbReference>
<dbReference type="EMBL" id="CMVM020000172">
    <property type="status" value="NOT_ANNOTATED_CDS"/>
    <property type="molecule type" value="Genomic_DNA"/>
</dbReference>
<keyword evidence="1" id="KW-0732">Signal</keyword>
<evidence type="ECO:0000313" key="3">
    <source>
        <dbReference type="Proteomes" id="UP000024404"/>
    </source>
</evidence>
<name>A0A8R1Y4E5_ONCVO</name>
<proteinExistence type="predicted"/>